<evidence type="ECO:0000313" key="3">
    <source>
        <dbReference type="EMBL" id="TDO33827.1"/>
    </source>
</evidence>
<dbReference type="PANTHER" id="PTHR23088">
    <property type="entry name" value="NITRILASE-RELATED"/>
    <property type="match status" value="1"/>
</dbReference>
<protein>
    <submittedName>
        <fullName evidence="3">Putative amidohydrolase</fullName>
    </submittedName>
</protein>
<dbReference type="PANTHER" id="PTHR23088:SF27">
    <property type="entry name" value="DEAMINATED GLUTATHIONE AMIDASE"/>
    <property type="match status" value="1"/>
</dbReference>
<sequence>MERLRHHGGVKIAVVQTASSNDKAANREAVRRLVAEAARERPELVVLPEAMMADFAAEGGSVGEQAEALDGEFVGVLRKAAVEHGTAIVAGMFERSCDEGRPYNTLLAVGADGELIGAYRKIHLYDAFGYKESDQLTAGDVAPVVVRIGAHKFGLMTCYDLRFPELSRALVDAGAEVLVVPAAWVRGPLKEHHWTTFLTARAVENTCYVAAAAQNGKKYSGLSQVIDPQGIAIAAVGEADGFATAEISAERLAEVRKRNPSLQNRRFTVTPR</sequence>
<dbReference type="InterPro" id="IPR001110">
    <property type="entry name" value="UPF0012_CS"/>
</dbReference>
<dbReference type="PROSITE" id="PS50263">
    <property type="entry name" value="CN_HYDROLASE"/>
    <property type="match status" value="1"/>
</dbReference>
<dbReference type="GO" id="GO:0016787">
    <property type="term" value="F:hydrolase activity"/>
    <property type="evidence" value="ECO:0007669"/>
    <property type="project" value="UniProtKB-KW"/>
</dbReference>
<dbReference type="InterPro" id="IPR003010">
    <property type="entry name" value="C-N_Hydrolase"/>
</dbReference>
<name>A0A4R6JEI0_9ACTN</name>
<keyword evidence="3" id="KW-0378">Hydrolase</keyword>
<keyword evidence="4" id="KW-1185">Reference proteome</keyword>
<dbReference type="InterPro" id="IPR036526">
    <property type="entry name" value="C-N_Hydrolase_sf"/>
</dbReference>
<dbReference type="CDD" id="cd07581">
    <property type="entry name" value="nitrilase_3"/>
    <property type="match status" value="1"/>
</dbReference>
<dbReference type="Pfam" id="PF00795">
    <property type="entry name" value="CN_hydrolase"/>
    <property type="match status" value="1"/>
</dbReference>
<dbReference type="AlphaFoldDB" id="A0A4R6JEI0"/>
<accession>A0A4R6JEI0</accession>
<proteinExistence type="inferred from homology"/>
<evidence type="ECO:0000256" key="1">
    <source>
        <dbReference type="ARBA" id="ARBA00010613"/>
    </source>
</evidence>
<gene>
    <name evidence="3" type="ORF">EV643_13010</name>
</gene>
<dbReference type="PROSITE" id="PS01227">
    <property type="entry name" value="UPF0012"/>
    <property type="match status" value="1"/>
</dbReference>
<evidence type="ECO:0000313" key="4">
    <source>
        <dbReference type="Proteomes" id="UP000295388"/>
    </source>
</evidence>
<dbReference type="EMBL" id="SNWQ01000030">
    <property type="protein sequence ID" value="TDO33827.1"/>
    <property type="molecule type" value="Genomic_DNA"/>
</dbReference>
<feature type="domain" description="CN hydrolase" evidence="2">
    <location>
        <begin position="10"/>
        <end position="249"/>
    </location>
</feature>
<organism evidence="3 4">
    <name type="scientific">Kribbella caucasensis</name>
    <dbReference type="NCBI Taxonomy" id="2512215"/>
    <lineage>
        <taxon>Bacteria</taxon>
        <taxon>Bacillati</taxon>
        <taxon>Actinomycetota</taxon>
        <taxon>Actinomycetes</taxon>
        <taxon>Propionibacteriales</taxon>
        <taxon>Kribbellaceae</taxon>
        <taxon>Kribbella</taxon>
    </lineage>
</organism>
<evidence type="ECO:0000259" key="2">
    <source>
        <dbReference type="PROSITE" id="PS50263"/>
    </source>
</evidence>
<dbReference type="Proteomes" id="UP000295388">
    <property type="component" value="Unassembled WGS sequence"/>
</dbReference>
<reference evidence="3 4" key="1">
    <citation type="submission" date="2019-03" db="EMBL/GenBank/DDBJ databases">
        <title>Genomic Encyclopedia of Type Strains, Phase III (KMG-III): the genomes of soil and plant-associated and newly described type strains.</title>
        <authorList>
            <person name="Whitman W."/>
        </authorList>
    </citation>
    <scope>NUCLEOTIDE SEQUENCE [LARGE SCALE GENOMIC DNA]</scope>
    <source>
        <strain evidence="3 4">VKM Ac-2527</strain>
    </source>
</reference>
<comment type="similarity">
    <text evidence="1">Belongs to the carbon-nitrogen hydrolase superfamily. NIT1/NIT2 family.</text>
</comment>
<dbReference type="SUPFAM" id="SSF56317">
    <property type="entry name" value="Carbon-nitrogen hydrolase"/>
    <property type="match status" value="1"/>
</dbReference>
<dbReference type="Gene3D" id="3.60.110.10">
    <property type="entry name" value="Carbon-nitrogen hydrolase"/>
    <property type="match status" value="1"/>
</dbReference>
<comment type="caution">
    <text evidence="3">The sequence shown here is derived from an EMBL/GenBank/DDBJ whole genome shotgun (WGS) entry which is preliminary data.</text>
</comment>